<evidence type="ECO:0008006" key="4">
    <source>
        <dbReference type="Google" id="ProtNLM"/>
    </source>
</evidence>
<sequence length="476" mass="52949">MRVSAHDKAIAAIMKWAQREEWRDRFDAIIADHFEPAFEQFDLEPDELPDLLGAGGYTQLIGCAFEDFATCDFEPDDGNVIDDYLKRRGWKEPAPVRHYLEALRRSVMSLYEVVGTTPGRYFMARDLIRGGEPIQVRDKLASQGLAQWDRIAARMLPVGNKIHMAGGVVPLTFEDSDTLLDEFTQARKSFARSVKRQARQQGVPIGDIDQYPVADAILGEMAPLFTQAWLTRSLRSVLGQSMPNLVNFDGDKLIFSETRFPIQDPARSGEIENRLDGLPGLVRDEPGQPAWTWLTDAPPVSAVPGTSSGAVMIRTYDEQGGRVLGSVRLDPAAVVLQTNSVERAERGKSWLGEVLGSLVKAPLTALQTPEQAMAEHAAAAGDDQPPPEPPLPPEEMAALLHEVEDRHYREILSQPIPMLDGKSPKQAARSKAGRRKVVEWLKYLENGAARRSQAKGHPAYDFGWMWEALKVTDLRH</sequence>
<dbReference type="AlphaFoldDB" id="A0A512E2H4"/>
<accession>A0A512E2H4</accession>
<evidence type="ECO:0000313" key="2">
    <source>
        <dbReference type="EMBL" id="GEO42933.1"/>
    </source>
</evidence>
<feature type="region of interest" description="Disordered" evidence="1">
    <location>
        <begin position="372"/>
        <end position="394"/>
    </location>
</feature>
<dbReference type="InterPro" id="IPR058292">
    <property type="entry name" value="DUF7986"/>
</dbReference>
<feature type="compositionally biased region" description="Pro residues" evidence="1">
    <location>
        <begin position="384"/>
        <end position="393"/>
    </location>
</feature>
<dbReference type="Proteomes" id="UP000321523">
    <property type="component" value="Unassembled WGS sequence"/>
</dbReference>
<evidence type="ECO:0000256" key="1">
    <source>
        <dbReference type="SAM" id="MobiDB-lite"/>
    </source>
</evidence>
<proteinExistence type="predicted"/>
<protein>
    <recommendedName>
        <fullName evidence="4">Antitoxin Xre/MbcA/ParS-like toxin-binding domain-containing protein</fullName>
    </recommendedName>
</protein>
<organism evidence="2 3">
    <name type="scientific">Skermanella aerolata</name>
    <dbReference type="NCBI Taxonomy" id="393310"/>
    <lineage>
        <taxon>Bacteria</taxon>
        <taxon>Pseudomonadati</taxon>
        <taxon>Pseudomonadota</taxon>
        <taxon>Alphaproteobacteria</taxon>
        <taxon>Rhodospirillales</taxon>
        <taxon>Azospirillaceae</taxon>
        <taxon>Skermanella</taxon>
    </lineage>
</organism>
<feature type="region of interest" description="Disordered" evidence="1">
    <location>
        <begin position="413"/>
        <end position="433"/>
    </location>
</feature>
<name>A0A512E2H4_9PROT</name>
<reference evidence="2 3" key="1">
    <citation type="submission" date="2019-07" db="EMBL/GenBank/DDBJ databases">
        <title>Whole genome shotgun sequence of Skermanella aerolata NBRC 106429.</title>
        <authorList>
            <person name="Hosoyama A."/>
            <person name="Uohara A."/>
            <person name="Ohji S."/>
            <person name="Ichikawa N."/>
        </authorList>
    </citation>
    <scope>NUCLEOTIDE SEQUENCE [LARGE SCALE GENOMIC DNA]</scope>
    <source>
        <strain evidence="2 3">NBRC 106429</strain>
    </source>
</reference>
<dbReference type="RefSeq" id="WP_044436710.1">
    <property type="nucleotide sequence ID" value="NZ_BJYZ01000055.1"/>
</dbReference>
<dbReference type="EMBL" id="BJYZ01000055">
    <property type="protein sequence ID" value="GEO42933.1"/>
    <property type="molecule type" value="Genomic_DNA"/>
</dbReference>
<dbReference type="OrthoDB" id="8039031at2"/>
<gene>
    <name evidence="2" type="ORF">SAE02_70810</name>
</gene>
<evidence type="ECO:0000313" key="3">
    <source>
        <dbReference type="Proteomes" id="UP000321523"/>
    </source>
</evidence>
<dbReference type="Pfam" id="PF25948">
    <property type="entry name" value="DUF7986"/>
    <property type="match status" value="1"/>
</dbReference>
<keyword evidence="3" id="KW-1185">Reference proteome</keyword>
<comment type="caution">
    <text evidence="2">The sequence shown here is derived from an EMBL/GenBank/DDBJ whole genome shotgun (WGS) entry which is preliminary data.</text>
</comment>